<sequence>MATPLFRSSVFLAVFVSQVVFSASASASSWTVKYLPGFSGPLPFELETGYVGVGDSEEVQLFYYFVKSQGNPQTDPLMTWLAGGPGCSAFSGLAFEIGPINFKVEPYNGTVPQLILNPDAWTKKASILFIDSPVGTGFSYSQTLRGSKRGDFLQVEQIHQFLRKWLANHPEFISNPFYVGGDSYSGMIVPPVTQAISEGNKHKVPLINLQGYIVGNPVSVRKTNDNSRIPYAYRLTLISAELYESLTNSCKGEYENVDPNNEECVNHVSTFKKCVGRINYWCISCPYCEDVSSAPQDKFGRRRSLYNTSQEVLLATRVLPPPSLDCQEYKYYLSYYWANDDRVRKALHIREGTIEEWTRCQNRKNYQYDIMSVVPYHVNLSFKGYRSLVFSGDHDLMVPVIDTEAWVKSLSYPIVDDWRPWFNTEDQILGYTRTYANNMTFATIKGGGHTPEFMQTQSRIMFYRWIQGESL</sequence>
<feature type="chain" id="PRO_5046295598" description="Serine carboxypeptidase-like 7" evidence="2">
    <location>
        <begin position="28"/>
        <end position="471"/>
    </location>
</feature>
<name>A0ABP0Y7S4_9ROSI</name>
<dbReference type="Pfam" id="PF00450">
    <property type="entry name" value="Peptidase_S10"/>
    <property type="match status" value="1"/>
</dbReference>
<dbReference type="Gene3D" id="3.40.50.12670">
    <property type="match status" value="1"/>
</dbReference>
<dbReference type="PANTHER" id="PTHR11802:SF29">
    <property type="entry name" value="SERINE CARBOXYPEPTIDASE-LIKE 19"/>
    <property type="match status" value="1"/>
</dbReference>
<evidence type="ECO:0008006" key="5">
    <source>
        <dbReference type="Google" id="ProtNLM"/>
    </source>
</evidence>
<proteinExistence type="inferred from homology"/>
<keyword evidence="4" id="KW-1185">Reference proteome</keyword>
<evidence type="ECO:0000313" key="3">
    <source>
        <dbReference type="EMBL" id="CAK9316454.1"/>
    </source>
</evidence>
<evidence type="ECO:0000313" key="4">
    <source>
        <dbReference type="Proteomes" id="UP001642487"/>
    </source>
</evidence>
<protein>
    <recommendedName>
        <fullName evidence="5">Serine carboxypeptidase-like 7</fullName>
    </recommendedName>
</protein>
<evidence type="ECO:0000256" key="1">
    <source>
        <dbReference type="ARBA" id="ARBA00009431"/>
    </source>
</evidence>
<dbReference type="Gene3D" id="3.40.50.1820">
    <property type="entry name" value="alpha/beta hydrolase"/>
    <property type="match status" value="1"/>
</dbReference>
<dbReference type="PRINTS" id="PR00724">
    <property type="entry name" value="CRBOXYPTASEC"/>
</dbReference>
<keyword evidence="2" id="KW-0732">Signal</keyword>
<reference evidence="3 4" key="1">
    <citation type="submission" date="2024-03" db="EMBL/GenBank/DDBJ databases">
        <authorList>
            <person name="Gkanogiannis A."/>
            <person name="Becerra Lopez-Lavalle L."/>
        </authorList>
    </citation>
    <scope>NUCLEOTIDE SEQUENCE [LARGE SCALE GENOMIC DNA]</scope>
</reference>
<organism evidence="3 4">
    <name type="scientific">Citrullus colocynthis</name>
    <name type="common">colocynth</name>
    <dbReference type="NCBI Taxonomy" id="252529"/>
    <lineage>
        <taxon>Eukaryota</taxon>
        <taxon>Viridiplantae</taxon>
        <taxon>Streptophyta</taxon>
        <taxon>Embryophyta</taxon>
        <taxon>Tracheophyta</taxon>
        <taxon>Spermatophyta</taxon>
        <taxon>Magnoliopsida</taxon>
        <taxon>eudicotyledons</taxon>
        <taxon>Gunneridae</taxon>
        <taxon>Pentapetalae</taxon>
        <taxon>rosids</taxon>
        <taxon>fabids</taxon>
        <taxon>Cucurbitales</taxon>
        <taxon>Cucurbitaceae</taxon>
        <taxon>Benincaseae</taxon>
        <taxon>Citrullus</taxon>
    </lineage>
</organism>
<dbReference type="PANTHER" id="PTHR11802">
    <property type="entry name" value="SERINE PROTEASE FAMILY S10 SERINE CARBOXYPEPTIDASE"/>
    <property type="match status" value="1"/>
</dbReference>
<comment type="similarity">
    <text evidence="1">Belongs to the peptidase S10 family.</text>
</comment>
<feature type="signal peptide" evidence="2">
    <location>
        <begin position="1"/>
        <end position="27"/>
    </location>
</feature>
<dbReference type="Proteomes" id="UP001642487">
    <property type="component" value="Chromosome 3"/>
</dbReference>
<dbReference type="EMBL" id="OZ021737">
    <property type="protein sequence ID" value="CAK9316454.1"/>
    <property type="molecule type" value="Genomic_DNA"/>
</dbReference>
<gene>
    <name evidence="3" type="ORF">CITCOLO1_LOCUS8315</name>
</gene>
<dbReference type="SUPFAM" id="SSF53474">
    <property type="entry name" value="alpha/beta-Hydrolases"/>
    <property type="match status" value="1"/>
</dbReference>
<accession>A0ABP0Y7S4</accession>
<dbReference type="InterPro" id="IPR029058">
    <property type="entry name" value="AB_hydrolase_fold"/>
</dbReference>
<dbReference type="InterPro" id="IPR001563">
    <property type="entry name" value="Peptidase_S10"/>
</dbReference>
<evidence type="ECO:0000256" key="2">
    <source>
        <dbReference type="SAM" id="SignalP"/>
    </source>
</evidence>